<feature type="transmembrane region" description="Helical" evidence="7">
    <location>
        <begin position="757"/>
        <end position="782"/>
    </location>
</feature>
<comment type="similarity">
    <text evidence="2">Belongs to the major facilitator superfamily. Sugar transporter (TC 2.A.1.1) family.</text>
</comment>
<dbReference type="GO" id="GO:0005351">
    <property type="term" value="F:carbohydrate:proton symporter activity"/>
    <property type="evidence" value="ECO:0007669"/>
    <property type="project" value="TreeGrafter"/>
</dbReference>
<organism evidence="9 10">
    <name type="scientific">Venturia effusa</name>
    <dbReference type="NCBI Taxonomy" id="50376"/>
    <lineage>
        <taxon>Eukaryota</taxon>
        <taxon>Fungi</taxon>
        <taxon>Dikarya</taxon>
        <taxon>Ascomycota</taxon>
        <taxon>Pezizomycotina</taxon>
        <taxon>Dothideomycetes</taxon>
        <taxon>Pleosporomycetidae</taxon>
        <taxon>Venturiales</taxon>
        <taxon>Venturiaceae</taxon>
        <taxon>Venturia</taxon>
    </lineage>
</organism>
<feature type="transmembrane region" description="Helical" evidence="7">
    <location>
        <begin position="794"/>
        <end position="815"/>
    </location>
</feature>
<keyword evidence="6 7" id="KW-0472">Membrane</keyword>
<feature type="transmembrane region" description="Helical" evidence="7">
    <location>
        <begin position="281"/>
        <end position="302"/>
    </location>
</feature>
<feature type="transmembrane region" description="Helical" evidence="7">
    <location>
        <begin position="197"/>
        <end position="214"/>
    </location>
</feature>
<feature type="transmembrane region" description="Helical" evidence="7">
    <location>
        <begin position="69"/>
        <end position="89"/>
    </location>
</feature>
<feature type="transmembrane region" description="Helical" evidence="7">
    <location>
        <begin position="827"/>
        <end position="845"/>
    </location>
</feature>
<dbReference type="InterPro" id="IPR050360">
    <property type="entry name" value="MFS_Sugar_Transporters"/>
</dbReference>
<evidence type="ECO:0000313" key="10">
    <source>
        <dbReference type="Proteomes" id="UP000316270"/>
    </source>
</evidence>
<dbReference type="PROSITE" id="PS50850">
    <property type="entry name" value="MFS"/>
    <property type="match status" value="1"/>
</dbReference>
<feature type="transmembrane region" description="Helical" evidence="7">
    <location>
        <begin position="404"/>
        <end position="429"/>
    </location>
</feature>
<dbReference type="InterPro" id="IPR036259">
    <property type="entry name" value="MFS_trans_sf"/>
</dbReference>
<dbReference type="NCBIfam" id="TIGR00879">
    <property type="entry name" value="SP"/>
    <property type="match status" value="1"/>
</dbReference>
<keyword evidence="5 7" id="KW-1133">Transmembrane helix</keyword>
<feature type="transmembrane region" description="Helical" evidence="7">
    <location>
        <begin position="512"/>
        <end position="531"/>
    </location>
</feature>
<evidence type="ECO:0000259" key="8">
    <source>
        <dbReference type="PROSITE" id="PS50850"/>
    </source>
</evidence>
<feature type="transmembrane region" description="Helical" evidence="7">
    <location>
        <begin position="728"/>
        <end position="748"/>
    </location>
</feature>
<dbReference type="Proteomes" id="UP000316270">
    <property type="component" value="Chromosome 14"/>
</dbReference>
<dbReference type="InterPro" id="IPR003663">
    <property type="entry name" value="Sugar/inositol_transpt"/>
</dbReference>
<dbReference type="AlphaFoldDB" id="A0A517LJJ0"/>
<dbReference type="Pfam" id="PF07690">
    <property type="entry name" value="MFS_1"/>
    <property type="match status" value="1"/>
</dbReference>
<feature type="transmembrane region" description="Helical" evidence="7">
    <location>
        <begin position="537"/>
        <end position="557"/>
    </location>
</feature>
<dbReference type="SUPFAM" id="SSF103473">
    <property type="entry name" value="MFS general substrate transporter"/>
    <property type="match status" value="2"/>
</dbReference>
<protein>
    <recommendedName>
        <fullName evidence="8">Major facilitator superfamily (MFS) profile domain-containing protein</fullName>
    </recommendedName>
</protein>
<evidence type="ECO:0000256" key="1">
    <source>
        <dbReference type="ARBA" id="ARBA00004141"/>
    </source>
</evidence>
<dbReference type="GO" id="GO:0016020">
    <property type="term" value="C:membrane"/>
    <property type="evidence" value="ECO:0007669"/>
    <property type="project" value="UniProtKB-SubCell"/>
</dbReference>
<dbReference type="PANTHER" id="PTHR48022">
    <property type="entry name" value="PLASTIDIC GLUCOSE TRANSPORTER 4"/>
    <property type="match status" value="1"/>
</dbReference>
<keyword evidence="4 7" id="KW-0812">Transmembrane</keyword>
<evidence type="ECO:0000256" key="5">
    <source>
        <dbReference type="ARBA" id="ARBA00022989"/>
    </source>
</evidence>
<dbReference type="FunFam" id="1.20.1250.20:FF:001515">
    <property type="entry name" value="Uncharacterized protein"/>
    <property type="match status" value="1"/>
</dbReference>
<evidence type="ECO:0000256" key="4">
    <source>
        <dbReference type="ARBA" id="ARBA00022692"/>
    </source>
</evidence>
<feature type="transmembrane region" description="Helical" evidence="7">
    <location>
        <begin position="341"/>
        <end position="360"/>
    </location>
</feature>
<feature type="domain" description="Major facilitator superfamily (MFS) profile" evidence="8">
    <location>
        <begin position="417"/>
        <end position="880"/>
    </location>
</feature>
<evidence type="ECO:0000256" key="2">
    <source>
        <dbReference type="ARBA" id="ARBA00010992"/>
    </source>
</evidence>
<feature type="transmembrane region" description="Helical" evidence="7">
    <location>
        <begin position="601"/>
        <end position="622"/>
    </location>
</feature>
<feature type="transmembrane region" description="Helical" evidence="7">
    <location>
        <begin position="569"/>
        <end position="595"/>
    </location>
</feature>
<dbReference type="InterPro" id="IPR005829">
    <property type="entry name" value="Sugar_transporter_CS"/>
</dbReference>
<dbReference type="PANTHER" id="PTHR48022:SF11">
    <property type="entry name" value="MONOSACCHARIDE TRANSPORTER (HXT8), PUTATIVE (AFU_ORTHOLOGUE AFUA_2G08120)-RELATED"/>
    <property type="match status" value="1"/>
</dbReference>
<evidence type="ECO:0000256" key="3">
    <source>
        <dbReference type="ARBA" id="ARBA00022448"/>
    </source>
</evidence>
<feature type="transmembrane region" description="Helical" evidence="7">
    <location>
        <begin position="167"/>
        <end position="185"/>
    </location>
</feature>
<dbReference type="PROSITE" id="PS00216">
    <property type="entry name" value="SUGAR_TRANSPORT_1"/>
    <property type="match status" value="1"/>
</dbReference>
<keyword evidence="10" id="KW-1185">Reference proteome</keyword>
<keyword evidence="3" id="KW-0813">Transport</keyword>
<evidence type="ECO:0000313" key="9">
    <source>
        <dbReference type="EMBL" id="QDS75809.1"/>
    </source>
</evidence>
<dbReference type="Pfam" id="PF00083">
    <property type="entry name" value="Sugar_tr"/>
    <property type="match status" value="1"/>
</dbReference>
<feature type="transmembrane region" description="Helical" evidence="7">
    <location>
        <begin position="140"/>
        <end position="161"/>
    </location>
</feature>
<dbReference type="InterPro" id="IPR020846">
    <property type="entry name" value="MFS_dom"/>
</dbReference>
<evidence type="ECO:0000256" key="7">
    <source>
        <dbReference type="SAM" id="Phobius"/>
    </source>
</evidence>
<feature type="transmembrane region" description="Helical" evidence="7">
    <location>
        <begin position="857"/>
        <end position="877"/>
    </location>
</feature>
<sequence>MRVDSVKLSVFGETTLHPEERVALRRHSTDSSIDAEDDDGQNASVVSDFSHLRHSGLEVDGGKEAWKTLFAAWLIDFMTSGVWVTFGLFQAHYLTIPPFKDSPKSLPTIGTLLSGISWLATPLTNALVLRFGSYRRQMLWLGWLLCPVGLFAASFATRVWHLQLFQGIVYGAAWVIYWSPLLVMVNECWVDRRGLAYGLWFTASNASGLVMPFIVQRLLDKYDFRITLRLLALASILIAGPAVAVLRSRRPQILSKLSYTKQTSLSSIILPAKHILTNLHFAAFSAASMLQSLALMVPLLFLPSFATSMSLPAAAGSQLLALSSIATIGGQMVFGKFSDTLHPYTLSSSTTFICSIAAFVARDATSFMNLATFAILWGIFAAPYDVLFARMCAVLTSDSDEALVLYGYLSLERGLAVLAQGWIGAYMVGGDDEAFGRYGTLLVFCGLSSVIGVTLGEPSFLVYMGLFDLKTEALTSNANQLIGATSGVFQAGAFFGVLIASYVMDKWGRKAGLIYCACFSIFGGALLAGSVNITMFIIARFFAGMGSWGFLAVTPVYSAELAPPSLRGLFVGMNGVNIALGYGLASYMGMAWYYFPQATQWRGPLGMALIWPIMMLIIICFVPESPRWLLMQGRVDEAHELVMKLHSIKGEEDQEFARSEFYQMHKQVEMDLTLNPSWMEMFRRPSYRKRVILGMGFAFVGQSTAVLVINNYGPTLYAALGYGTRDQLALQCGWITVGIIFNAVGAAIMDRTGRKPLLLLGVAGCCACLIIEAAMVAQYAAAGTNKAGLGVGVAAFYVFLAFYSVGVDVCGVVFYSELFPNHIRAKGICLCVATIAITDLVYLQATATAFANIGWKFYLVFIIISGIGTVIFAFVLPETKGIPLEEMAKLFGDTDDIMVYAADIRVDRNTHELIVEARGEKNGLVHVATEGDHVNRPIAGHDKARAQKVEHHV</sequence>
<feature type="transmembrane region" description="Helical" evidence="7">
    <location>
        <begin position="367"/>
        <end position="384"/>
    </location>
</feature>
<feature type="transmembrane region" description="Helical" evidence="7">
    <location>
        <begin position="109"/>
        <end position="128"/>
    </location>
</feature>
<dbReference type="EMBL" id="CP042198">
    <property type="protein sequence ID" value="QDS75809.1"/>
    <property type="molecule type" value="Genomic_DNA"/>
</dbReference>
<dbReference type="Gene3D" id="1.20.1250.20">
    <property type="entry name" value="MFS general substrate transporter like domains"/>
    <property type="match status" value="2"/>
</dbReference>
<dbReference type="STRING" id="50376.A0A517LJJ0"/>
<accession>A0A517LJJ0</accession>
<feature type="transmembrane region" description="Helical" evidence="7">
    <location>
        <begin position="226"/>
        <end position="246"/>
    </location>
</feature>
<reference evidence="9 10" key="1">
    <citation type="submission" date="2019-07" db="EMBL/GenBank/DDBJ databases">
        <title>Finished genome of Venturia effusa.</title>
        <authorList>
            <person name="Young C.A."/>
            <person name="Cox M.P."/>
            <person name="Ganley A.R.D."/>
            <person name="David W.J."/>
        </authorList>
    </citation>
    <scope>NUCLEOTIDE SEQUENCE [LARGE SCALE GENOMIC DNA]</scope>
    <source>
        <strain evidence="10">albino</strain>
    </source>
</reference>
<feature type="transmembrane region" description="Helical" evidence="7">
    <location>
        <begin position="691"/>
        <end position="708"/>
    </location>
</feature>
<gene>
    <name evidence="9" type="ORF">FKW77_000281</name>
</gene>
<dbReference type="OrthoDB" id="6612291at2759"/>
<dbReference type="InterPro" id="IPR005828">
    <property type="entry name" value="MFS_sugar_transport-like"/>
</dbReference>
<evidence type="ECO:0000256" key="6">
    <source>
        <dbReference type="ARBA" id="ARBA00023136"/>
    </source>
</evidence>
<proteinExistence type="inferred from homology"/>
<feature type="transmembrane region" description="Helical" evidence="7">
    <location>
        <begin position="441"/>
        <end position="461"/>
    </location>
</feature>
<dbReference type="InterPro" id="IPR011701">
    <property type="entry name" value="MFS"/>
</dbReference>
<comment type="subcellular location">
    <subcellularLocation>
        <location evidence="1">Membrane</location>
        <topology evidence="1">Multi-pass membrane protein</topology>
    </subcellularLocation>
</comment>
<feature type="transmembrane region" description="Helical" evidence="7">
    <location>
        <begin position="481"/>
        <end position="500"/>
    </location>
</feature>
<name>A0A517LJJ0_9PEZI</name>